<dbReference type="EC" id="3.4.19.12" evidence="3"/>
<dbReference type="GO" id="GO:0004843">
    <property type="term" value="F:cysteine-type deubiquitinase activity"/>
    <property type="evidence" value="ECO:0007669"/>
    <property type="project" value="UniProtKB-EC"/>
</dbReference>
<dbReference type="PANTHER" id="PTHR24006">
    <property type="entry name" value="UBIQUITIN CARBOXYL-TERMINAL HYDROLASE"/>
    <property type="match status" value="1"/>
</dbReference>
<reference evidence="9" key="1">
    <citation type="submission" date="2023-01" db="EMBL/GenBank/DDBJ databases">
        <title>Genome assembly of the deep-sea coral Lophelia pertusa.</title>
        <authorList>
            <person name="Herrera S."/>
            <person name="Cordes E."/>
        </authorList>
    </citation>
    <scope>NUCLEOTIDE SEQUENCE</scope>
    <source>
        <strain evidence="9">USNM1676648</strain>
        <tissue evidence="9">Polyp</tissue>
    </source>
</reference>
<evidence type="ECO:0000259" key="8">
    <source>
        <dbReference type="PROSITE" id="PS50235"/>
    </source>
</evidence>
<evidence type="ECO:0000256" key="3">
    <source>
        <dbReference type="ARBA" id="ARBA00012759"/>
    </source>
</evidence>
<gene>
    <name evidence="9" type="primary">USP7</name>
    <name evidence="9" type="ORF">OS493_026692</name>
</gene>
<evidence type="ECO:0000256" key="2">
    <source>
        <dbReference type="ARBA" id="ARBA00009085"/>
    </source>
</evidence>
<name>A0A9W9ZZR1_9CNID</name>
<protein>
    <recommendedName>
        <fullName evidence="3">ubiquitinyl hydrolase 1</fullName>
        <ecNumber evidence="3">3.4.19.12</ecNumber>
    </recommendedName>
</protein>
<dbReference type="SUPFAM" id="SSF54001">
    <property type="entry name" value="Cysteine proteinases"/>
    <property type="match status" value="1"/>
</dbReference>
<dbReference type="InterPro" id="IPR001394">
    <property type="entry name" value="Peptidase_C19_UCH"/>
</dbReference>
<evidence type="ECO:0000313" key="9">
    <source>
        <dbReference type="EMBL" id="KAJ7390184.1"/>
    </source>
</evidence>
<dbReference type="Pfam" id="PF00443">
    <property type="entry name" value="UCH"/>
    <property type="match status" value="1"/>
</dbReference>
<dbReference type="InterPro" id="IPR024729">
    <property type="entry name" value="USP7_ICP0-binding_dom"/>
</dbReference>
<dbReference type="InterPro" id="IPR018200">
    <property type="entry name" value="USP_CS"/>
</dbReference>
<dbReference type="InterPro" id="IPR038765">
    <property type="entry name" value="Papain-like_cys_pep_sf"/>
</dbReference>
<dbReference type="PROSITE" id="PS50235">
    <property type="entry name" value="USP_3"/>
    <property type="match status" value="1"/>
</dbReference>
<dbReference type="GO" id="GO:0005829">
    <property type="term" value="C:cytosol"/>
    <property type="evidence" value="ECO:0007669"/>
    <property type="project" value="TreeGrafter"/>
</dbReference>
<evidence type="ECO:0000256" key="7">
    <source>
        <dbReference type="ARBA" id="ARBA00022807"/>
    </source>
</evidence>
<keyword evidence="10" id="KW-1185">Reference proteome</keyword>
<dbReference type="InterPro" id="IPR028889">
    <property type="entry name" value="USP"/>
</dbReference>
<dbReference type="Gene3D" id="3.90.70.10">
    <property type="entry name" value="Cysteine proteinases"/>
    <property type="match status" value="1"/>
</dbReference>
<dbReference type="EMBL" id="MU825419">
    <property type="protein sequence ID" value="KAJ7390184.1"/>
    <property type="molecule type" value="Genomic_DNA"/>
</dbReference>
<keyword evidence="4" id="KW-0645">Protease</keyword>
<evidence type="ECO:0000256" key="6">
    <source>
        <dbReference type="ARBA" id="ARBA00022801"/>
    </source>
</evidence>
<keyword evidence="7" id="KW-0788">Thiol protease</keyword>
<dbReference type="GO" id="GO:0006508">
    <property type="term" value="P:proteolysis"/>
    <property type="evidence" value="ECO:0007669"/>
    <property type="project" value="UniProtKB-KW"/>
</dbReference>
<dbReference type="PROSITE" id="PS00973">
    <property type="entry name" value="USP_2"/>
    <property type="match status" value="1"/>
</dbReference>
<evidence type="ECO:0000313" key="10">
    <source>
        <dbReference type="Proteomes" id="UP001163046"/>
    </source>
</evidence>
<feature type="domain" description="USP" evidence="8">
    <location>
        <begin position="1"/>
        <end position="229"/>
    </location>
</feature>
<dbReference type="AlphaFoldDB" id="A0A9W9ZZR1"/>
<organism evidence="9 10">
    <name type="scientific">Desmophyllum pertusum</name>
    <dbReference type="NCBI Taxonomy" id="174260"/>
    <lineage>
        <taxon>Eukaryota</taxon>
        <taxon>Metazoa</taxon>
        <taxon>Cnidaria</taxon>
        <taxon>Anthozoa</taxon>
        <taxon>Hexacorallia</taxon>
        <taxon>Scleractinia</taxon>
        <taxon>Caryophylliina</taxon>
        <taxon>Caryophylliidae</taxon>
        <taxon>Desmophyllum</taxon>
    </lineage>
</organism>
<keyword evidence="6 9" id="KW-0378">Hydrolase</keyword>
<dbReference type="GO" id="GO:0005634">
    <property type="term" value="C:nucleus"/>
    <property type="evidence" value="ECO:0007669"/>
    <property type="project" value="TreeGrafter"/>
</dbReference>
<dbReference type="GO" id="GO:0031647">
    <property type="term" value="P:regulation of protein stability"/>
    <property type="evidence" value="ECO:0007669"/>
    <property type="project" value="TreeGrafter"/>
</dbReference>
<sequence length="766" mass="88162">MQHDVQELCRVLIDNMESKMKGTCVEGTIPRFLEGKMLSYIKCTNVDYVSQREEPFYDIQLNVKGKKDIYESFKEYIAVETLEGDNKYDAGEYGLQEAKKGVIFAKFPPVLHLQLMRFQYDPMTDTNVKINDRCEFSEKLDLNQFLQDPDNHLGHYTLHAVLVHSGDNHGGHYVVYVNPSGDGRWCKFDDDVVSLATKKEAIDNNFGGYEDDITVKHCTNAYMLVYIRDSEMKDILENVDEGLIPDTLVQRLQEEKRLEAQRRKERQEAHLYMTVDVSSLPSFAGHQGPDLFDSEKTKAKSFKVLKSKKLHEVLDILAEGLGYPVNQIRPWPLQPRSNGTTRPSLLDIEGNFEKTLGQIVDGSQWCLYVETVDPEEGKVGLPVFDKTNELDLIPMLSERAGLPSGTPLAMFEVRILELKNSWMVTLSVFKDANKMCSVQVNCPQYQIISEIFTTELKLYFVTRMLVNDPGFSVTLSLRMNYMQVARAVASNLEVDPMMLQFFKGQAYRDAPGNALRCTYEGTLRDLLIYYKPRGPKKLYYQVLTIPIDQLENKRQFRCFWVANQFKVERELILFLNKDGNVSDLLNEAREQVELQPEGTGKLRLLEIISSKVFNMVSNDVPLEHLISQSQRTFRIEEIPEDELELGKDEMLVPVAHFNKEIYQTFGNPFLIRITDGEPVNKLKERVKEKIDIQEKEFEKVKFAVIHLGRAIYLPEESDKPISVKDFLPQTPGAQSMSKPWLGLDHINKAPKRSRYSFLERPIKIHN</sequence>
<keyword evidence="5" id="KW-0833">Ubl conjugation pathway</keyword>
<dbReference type="Pfam" id="PF14533">
    <property type="entry name" value="USP7_C2"/>
    <property type="match status" value="1"/>
</dbReference>
<dbReference type="InterPro" id="IPR029346">
    <property type="entry name" value="USP_C"/>
</dbReference>
<dbReference type="GO" id="GO:0016579">
    <property type="term" value="P:protein deubiquitination"/>
    <property type="evidence" value="ECO:0007669"/>
    <property type="project" value="InterPro"/>
</dbReference>
<evidence type="ECO:0000256" key="1">
    <source>
        <dbReference type="ARBA" id="ARBA00000707"/>
    </source>
</evidence>
<evidence type="ECO:0000256" key="4">
    <source>
        <dbReference type="ARBA" id="ARBA00022670"/>
    </source>
</evidence>
<dbReference type="OrthoDB" id="289038at2759"/>
<comment type="similarity">
    <text evidence="2">Belongs to the peptidase C19 family.</text>
</comment>
<dbReference type="InterPro" id="IPR050164">
    <property type="entry name" value="Peptidase_C19"/>
</dbReference>
<proteinExistence type="inferred from homology"/>
<dbReference type="Proteomes" id="UP001163046">
    <property type="component" value="Unassembled WGS sequence"/>
</dbReference>
<comment type="caution">
    <text evidence="9">The sequence shown here is derived from an EMBL/GenBank/DDBJ whole genome shotgun (WGS) entry which is preliminary data.</text>
</comment>
<accession>A0A9W9ZZR1</accession>
<comment type="catalytic activity">
    <reaction evidence="1">
        <text>Thiol-dependent hydrolysis of ester, thioester, amide, peptide and isopeptide bonds formed by the C-terminal Gly of ubiquitin (a 76-residue protein attached to proteins as an intracellular targeting signal).</text>
        <dbReference type="EC" id="3.4.19.12"/>
    </reaction>
</comment>
<evidence type="ECO:0000256" key="5">
    <source>
        <dbReference type="ARBA" id="ARBA00022786"/>
    </source>
</evidence>
<dbReference type="PANTHER" id="PTHR24006:SF644">
    <property type="entry name" value="UBIQUITIN CARBOXYL-TERMINAL HYDROLASE 7"/>
    <property type="match status" value="1"/>
</dbReference>
<dbReference type="Pfam" id="PF12436">
    <property type="entry name" value="USP7_ICP0_bdg"/>
    <property type="match status" value="1"/>
</dbReference>
<dbReference type="Gene3D" id="3.10.20.90">
    <property type="entry name" value="Phosphatidylinositol 3-kinase Catalytic Subunit, Chain A, domain 1"/>
    <property type="match status" value="1"/>
</dbReference>